<reference evidence="5 6" key="1">
    <citation type="submission" date="2022-04" db="EMBL/GenBank/DDBJ databases">
        <title>Identification of a novel bacterium isolated from mangrove sediments.</title>
        <authorList>
            <person name="Pan X."/>
        </authorList>
    </citation>
    <scope>NUCLEOTIDE SEQUENCE [LARGE SCALE GENOMIC DNA]</scope>
    <source>
        <strain evidence="5 6">B2638</strain>
    </source>
</reference>
<dbReference type="InterPro" id="IPR029016">
    <property type="entry name" value="GAF-like_dom_sf"/>
</dbReference>
<dbReference type="Pfam" id="PF01614">
    <property type="entry name" value="IclR_C"/>
    <property type="match status" value="1"/>
</dbReference>
<gene>
    <name evidence="5" type="ORF">MTR66_19125</name>
</gene>
<evidence type="ECO:0000256" key="1">
    <source>
        <dbReference type="ARBA" id="ARBA00023015"/>
    </source>
</evidence>
<dbReference type="EMBL" id="JALHLG010000052">
    <property type="protein sequence ID" value="MCJ2188917.1"/>
    <property type="molecule type" value="Genomic_DNA"/>
</dbReference>
<feature type="domain" description="IclR-ED" evidence="4">
    <location>
        <begin position="69"/>
        <end position="194"/>
    </location>
</feature>
<organism evidence="5 6">
    <name type="scientific">Novosphingobium beihaiensis</name>
    <dbReference type="NCBI Taxonomy" id="2930389"/>
    <lineage>
        <taxon>Bacteria</taxon>
        <taxon>Pseudomonadati</taxon>
        <taxon>Pseudomonadota</taxon>
        <taxon>Alphaproteobacteria</taxon>
        <taxon>Sphingomonadales</taxon>
        <taxon>Sphingomonadaceae</taxon>
        <taxon>Novosphingobium</taxon>
    </lineage>
</organism>
<dbReference type="PANTHER" id="PTHR30136">
    <property type="entry name" value="HELIX-TURN-HELIX TRANSCRIPTIONAL REGULATOR, ICLR FAMILY"/>
    <property type="match status" value="1"/>
</dbReference>
<dbReference type="SUPFAM" id="SSF55781">
    <property type="entry name" value="GAF domain-like"/>
    <property type="match status" value="1"/>
</dbReference>
<dbReference type="InterPro" id="IPR005471">
    <property type="entry name" value="Tscrpt_reg_IclR_N"/>
</dbReference>
<dbReference type="Pfam" id="PF09339">
    <property type="entry name" value="HTH_IclR"/>
    <property type="match status" value="1"/>
</dbReference>
<dbReference type="InterPro" id="IPR014757">
    <property type="entry name" value="Tscrpt_reg_IclR_C"/>
</dbReference>
<protein>
    <submittedName>
        <fullName evidence="5">Helix-turn-helix domain-containing protein</fullName>
    </submittedName>
</protein>
<dbReference type="PROSITE" id="PS51078">
    <property type="entry name" value="ICLR_ED"/>
    <property type="match status" value="1"/>
</dbReference>
<dbReference type="Proteomes" id="UP001202281">
    <property type="component" value="Unassembled WGS sequence"/>
</dbReference>
<keyword evidence="2" id="KW-0238">DNA-binding</keyword>
<dbReference type="RefSeq" id="WP_243923930.1">
    <property type="nucleotide sequence ID" value="NZ_JALHLG010000052.1"/>
</dbReference>
<dbReference type="Gene3D" id="3.30.450.40">
    <property type="match status" value="1"/>
</dbReference>
<dbReference type="Gene3D" id="1.10.10.10">
    <property type="entry name" value="Winged helix-like DNA-binding domain superfamily/Winged helix DNA-binding domain"/>
    <property type="match status" value="1"/>
</dbReference>
<dbReference type="PANTHER" id="PTHR30136:SF24">
    <property type="entry name" value="HTH-TYPE TRANSCRIPTIONAL REPRESSOR ALLR"/>
    <property type="match status" value="1"/>
</dbReference>
<dbReference type="InterPro" id="IPR036390">
    <property type="entry name" value="WH_DNA-bd_sf"/>
</dbReference>
<dbReference type="SUPFAM" id="SSF46785">
    <property type="entry name" value="Winged helix' DNA-binding domain"/>
    <property type="match status" value="1"/>
</dbReference>
<keyword evidence="1" id="KW-0805">Transcription regulation</keyword>
<evidence type="ECO:0000256" key="2">
    <source>
        <dbReference type="ARBA" id="ARBA00023125"/>
    </source>
</evidence>
<sequence>MTVKRSRSAARMLSVFETVAHAQPVGVSALARLLEADKSAVQRDLMTLADAGWIRPAPGLAGQWELSPHVLTLARPPHSNESLRLRAGPVLERLRGETGETAYLAVPDGDHFVVMAAAESHHLLRMVPAVGIVIPLRGSATARAVLPYLPAEEQARLLGATPDAAAQAEFARTRERGYAVNDEDVQPGAVAMAS</sequence>
<dbReference type="SMART" id="SM00346">
    <property type="entry name" value="HTH_ICLR"/>
    <property type="match status" value="1"/>
</dbReference>
<proteinExistence type="predicted"/>
<accession>A0ABT0BV82</accession>
<evidence type="ECO:0000313" key="5">
    <source>
        <dbReference type="EMBL" id="MCJ2188917.1"/>
    </source>
</evidence>
<keyword evidence="6" id="KW-1185">Reference proteome</keyword>
<evidence type="ECO:0000313" key="6">
    <source>
        <dbReference type="Proteomes" id="UP001202281"/>
    </source>
</evidence>
<name>A0ABT0BV82_9SPHN</name>
<evidence type="ECO:0000259" key="4">
    <source>
        <dbReference type="PROSITE" id="PS51078"/>
    </source>
</evidence>
<dbReference type="InterPro" id="IPR036388">
    <property type="entry name" value="WH-like_DNA-bd_sf"/>
</dbReference>
<evidence type="ECO:0000256" key="3">
    <source>
        <dbReference type="ARBA" id="ARBA00023163"/>
    </source>
</evidence>
<feature type="non-terminal residue" evidence="5">
    <location>
        <position position="194"/>
    </location>
</feature>
<comment type="caution">
    <text evidence="5">The sequence shown here is derived from an EMBL/GenBank/DDBJ whole genome shotgun (WGS) entry which is preliminary data.</text>
</comment>
<keyword evidence="3" id="KW-0804">Transcription</keyword>
<dbReference type="InterPro" id="IPR050707">
    <property type="entry name" value="HTH_MetabolicPath_Reg"/>
</dbReference>